<dbReference type="InterPro" id="IPR004360">
    <property type="entry name" value="Glyas_Fos-R_dOase_dom"/>
</dbReference>
<name>A0A844HYQ7_9RHOB</name>
<keyword evidence="3" id="KW-1185">Reference proteome</keyword>
<proteinExistence type="predicted"/>
<reference evidence="2 3" key="1">
    <citation type="submission" date="2019-11" db="EMBL/GenBank/DDBJ databases">
        <authorList>
            <person name="Dong K."/>
        </authorList>
    </citation>
    <scope>NUCLEOTIDE SEQUENCE [LARGE SCALE GENOMIC DNA]</scope>
    <source>
        <strain evidence="2 3">NBRC 112902</strain>
    </source>
</reference>
<dbReference type="OrthoDB" id="9812656at2"/>
<dbReference type="SUPFAM" id="SSF54593">
    <property type="entry name" value="Glyoxalase/Bleomycin resistance protein/Dihydroxybiphenyl dioxygenase"/>
    <property type="match status" value="1"/>
</dbReference>
<accession>A0A844HYQ7</accession>
<gene>
    <name evidence="2" type="ORF">GL300_25700</name>
</gene>
<dbReference type="Pfam" id="PF00903">
    <property type="entry name" value="Glyoxalase"/>
    <property type="match status" value="1"/>
</dbReference>
<dbReference type="Gene3D" id="3.10.180.10">
    <property type="entry name" value="2,3-Dihydroxybiphenyl 1,2-Dioxygenase, domain 1"/>
    <property type="match status" value="1"/>
</dbReference>
<dbReference type="Proteomes" id="UP000449846">
    <property type="component" value="Unassembled WGS sequence"/>
</dbReference>
<protein>
    <submittedName>
        <fullName evidence="2">VOC family protein</fullName>
    </submittedName>
</protein>
<dbReference type="RefSeq" id="WP_155042516.1">
    <property type="nucleotide sequence ID" value="NZ_WMIG01000044.1"/>
</dbReference>
<feature type="domain" description="VOC" evidence="1">
    <location>
        <begin position="4"/>
        <end position="125"/>
    </location>
</feature>
<organism evidence="2 3">
    <name type="scientific">Paracoccus litorisediminis</name>
    <dbReference type="NCBI Taxonomy" id="2006130"/>
    <lineage>
        <taxon>Bacteria</taxon>
        <taxon>Pseudomonadati</taxon>
        <taxon>Pseudomonadota</taxon>
        <taxon>Alphaproteobacteria</taxon>
        <taxon>Rhodobacterales</taxon>
        <taxon>Paracoccaceae</taxon>
        <taxon>Paracoccus</taxon>
    </lineage>
</organism>
<evidence type="ECO:0000259" key="1">
    <source>
        <dbReference type="PROSITE" id="PS51819"/>
    </source>
</evidence>
<dbReference type="AlphaFoldDB" id="A0A844HYQ7"/>
<sequence>MQFSRSQITVMLPVRDLARARDFYERALSLPAGEERLDGKVIYHCGGTEIALFPKTEGTKAEHTALSFRVDDIRSAIEQLKGRGVVFSEYDLPGLKTVDHICVLGSEKAAWFNDSEGNILCLHEDILTTPA</sequence>
<dbReference type="InterPro" id="IPR029068">
    <property type="entry name" value="Glyas_Bleomycin-R_OHBP_Dase"/>
</dbReference>
<dbReference type="PROSITE" id="PS51819">
    <property type="entry name" value="VOC"/>
    <property type="match status" value="1"/>
</dbReference>
<dbReference type="EMBL" id="WMIG01000044">
    <property type="protein sequence ID" value="MTH62572.1"/>
    <property type="molecule type" value="Genomic_DNA"/>
</dbReference>
<dbReference type="InterPro" id="IPR037523">
    <property type="entry name" value="VOC_core"/>
</dbReference>
<comment type="caution">
    <text evidence="2">The sequence shown here is derived from an EMBL/GenBank/DDBJ whole genome shotgun (WGS) entry which is preliminary data.</text>
</comment>
<evidence type="ECO:0000313" key="2">
    <source>
        <dbReference type="EMBL" id="MTH62572.1"/>
    </source>
</evidence>
<evidence type="ECO:0000313" key="3">
    <source>
        <dbReference type="Proteomes" id="UP000449846"/>
    </source>
</evidence>